<evidence type="ECO:0000256" key="1">
    <source>
        <dbReference type="SAM" id="MobiDB-lite"/>
    </source>
</evidence>
<feature type="region of interest" description="Disordered" evidence="1">
    <location>
        <begin position="149"/>
        <end position="175"/>
    </location>
</feature>
<name>K1VHJ9_TRIAC</name>
<protein>
    <submittedName>
        <fullName evidence="2">Uncharacterized protein</fullName>
    </submittedName>
</protein>
<accession>K1VHJ9</accession>
<dbReference type="AlphaFoldDB" id="K1VHJ9"/>
<proteinExistence type="predicted"/>
<reference evidence="2 3" key="1">
    <citation type="journal article" date="2012" name="Eukaryot. Cell">
        <title>Genome sequence of the Trichosporon asahii environmental strain CBS 8904.</title>
        <authorList>
            <person name="Yang R.Y."/>
            <person name="Li H.T."/>
            <person name="Zhu H."/>
            <person name="Zhou G.P."/>
            <person name="Wang M."/>
            <person name="Wang L."/>
        </authorList>
    </citation>
    <scope>NUCLEOTIDE SEQUENCE [LARGE SCALE GENOMIC DNA]</scope>
    <source>
        <strain evidence="2 3">CBS 8904</strain>
    </source>
</reference>
<evidence type="ECO:0000313" key="3">
    <source>
        <dbReference type="Proteomes" id="UP000006757"/>
    </source>
</evidence>
<sequence>MIALPVRVSLHLTLSPTLYRRTPAHRSSSPCQSVLSAIWWRGGVGCRQDAGWVAEGAAPIAPIRRIRPTQKYPAAQESGELHRSVAQRYSGVAHYLASKRPRSALLTCLMRDSSLLPPGNMGTRRAQIRPCVRSALLACVVVPALGSPSRVPHLPSTTPPSLSTRGLPESTPADGADYISDSAFLL</sequence>
<dbReference type="Proteomes" id="UP000006757">
    <property type="component" value="Unassembled WGS sequence"/>
</dbReference>
<feature type="compositionally biased region" description="Low complexity" evidence="1">
    <location>
        <begin position="154"/>
        <end position="164"/>
    </location>
</feature>
<dbReference type="InParanoid" id="K1VHJ9"/>
<dbReference type="HOGENOM" id="CLU_1455377_0_0_1"/>
<evidence type="ECO:0000313" key="2">
    <source>
        <dbReference type="EMBL" id="EKD00321.1"/>
    </source>
</evidence>
<gene>
    <name evidence="2" type="ORF">A1Q2_05379</name>
</gene>
<keyword evidence="3" id="KW-1185">Reference proteome</keyword>
<dbReference type="EMBL" id="AMBO01000344">
    <property type="protein sequence ID" value="EKD00321.1"/>
    <property type="molecule type" value="Genomic_DNA"/>
</dbReference>
<organism evidence="2 3">
    <name type="scientific">Trichosporon asahii var. asahii (strain CBS 8904)</name>
    <name type="common">Yeast</name>
    <dbReference type="NCBI Taxonomy" id="1220162"/>
    <lineage>
        <taxon>Eukaryota</taxon>
        <taxon>Fungi</taxon>
        <taxon>Dikarya</taxon>
        <taxon>Basidiomycota</taxon>
        <taxon>Agaricomycotina</taxon>
        <taxon>Tremellomycetes</taxon>
        <taxon>Trichosporonales</taxon>
        <taxon>Trichosporonaceae</taxon>
        <taxon>Trichosporon</taxon>
    </lineage>
</organism>
<comment type="caution">
    <text evidence="2">The sequence shown here is derived from an EMBL/GenBank/DDBJ whole genome shotgun (WGS) entry which is preliminary data.</text>
</comment>